<dbReference type="InterPro" id="IPR000182">
    <property type="entry name" value="GNAT_dom"/>
</dbReference>
<organism evidence="4 5">
    <name type="scientific">Streptomyces nigrescens</name>
    <dbReference type="NCBI Taxonomy" id="1920"/>
    <lineage>
        <taxon>Bacteria</taxon>
        <taxon>Bacillati</taxon>
        <taxon>Actinomycetota</taxon>
        <taxon>Actinomycetes</taxon>
        <taxon>Kitasatosporales</taxon>
        <taxon>Streptomycetaceae</taxon>
        <taxon>Streptomyces</taxon>
    </lineage>
</organism>
<name>A0ABM7ZXV4_STRNI</name>
<evidence type="ECO:0000313" key="5">
    <source>
        <dbReference type="Proteomes" id="UP001059597"/>
    </source>
</evidence>
<feature type="region of interest" description="Disordered" evidence="2">
    <location>
        <begin position="252"/>
        <end position="275"/>
    </location>
</feature>
<dbReference type="SUPFAM" id="SSF55729">
    <property type="entry name" value="Acyl-CoA N-acyltransferases (Nat)"/>
    <property type="match status" value="1"/>
</dbReference>
<feature type="compositionally biased region" description="Basic and acidic residues" evidence="2">
    <location>
        <begin position="56"/>
        <end position="75"/>
    </location>
</feature>
<reference evidence="4" key="1">
    <citation type="submission" date="2022-06" db="EMBL/GenBank/DDBJ databases">
        <title>Complete genome sequence of Streptomyces nigrescens HEK616.</title>
        <authorList>
            <person name="Asamizu S."/>
            <person name="Onaka H."/>
        </authorList>
    </citation>
    <scope>NUCLEOTIDE SEQUENCE</scope>
    <source>
        <strain evidence="4">HEK616</strain>
    </source>
</reference>
<protein>
    <recommendedName>
        <fullName evidence="3">N-acetyltransferase domain-containing protein</fullName>
    </recommendedName>
</protein>
<feature type="domain" description="N-acetyltransferase" evidence="3">
    <location>
        <begin position="72"/>
        <end position="251"/>
    </location>
</feature>
<dbReference type="PANTHER" id="PTHR13947:SF37">
    <property type="entry name" value="LD18367P"/>
    <property type="match status" value="1"/>
</dbReference>
<dbReference type="Gene3D" id="3.40.630.30">
    <property type="match status" value="1"/>
</dbReference>
<dbReference type="PROSITE" id="PS51186">
    <property type="entry name" value="GNAT"/>
    <property type="match status" value="1"/>
</dbReference>
<dbReference type="EMBL" id="AP026073">
    <property type="protein sequence ID" value="BDM71210.1"/>
    <property type="molecule type" value="Genomic_DNA"/>
</dbReference>
<evidence type="ECO:0000313" key="4">
    <source>
        <dbReference type="EMBL" id="BDM71210.1"/>
    </source>
</evidence>
<keyword evidence="1" id="KW-0808">Transferase</keyword>
<dbReference type="CDD" id="cd04301">
    <property type="entry name" value="NAT_SF"/>
    <property type="match status" value="1"/>
</dbReference>
<feature type="region of interest" description="Disordered" evidence="2">
    <location>
        <begin position="12"/>
        <end position="75"/>
    </location>
</feature>
<keyword evidence="5" id="KW-1185">Reference proteome</keyword>
<feature type="compositionally biased region" description="Low complexity" evidence="2">
    <location>
        <begin position="252"/>
        <end position="269"/>
    </location>
</feature>
<dbReference type="InterPro" id="IPR016181">
    <property type="entry name" value="Acyl_CoA_acyltransferase"/>
</dbReference>
<dbReference type="Pfam" id="PF00583">
    <property type="entry name" value="Acetyltransf_1"/>
    <property type="match status" value="1"/>
</dbReference>
<gene>
    <name evidence="4" type="ORF">HEK616_46970</name>
</gene>
<evidence type="ECO:0000256" key="1">
    <source>
        <dbReference type="ARBA" id="ARBA00022679"/>
    </source>
</evidence>
<proteinExistence type="predicted"/>
<dbReference type="Proteomes" id="UP001059597">
    <property type="component" value="Chromosome"/>
</dbReference>
<dbReference type="InterPro" id="IPR050769">
    <property type="entry name" value="NAT_camello-type"/>
</dbReference>
<accession>A0ABM7ZXV4</accession>
<evidence type="ECO:0000259" key="3">
    <source>
        <dbReference type="PROSITE" id="PS51186"/>
    </source>
</evidence>
<sequence length="275" mass="29427">MGAVRPLCVLCAMPEVSNPAPRGKVKRTAPEPREPGSGKNPGSPLDPAPTLSPMDTGRDKGRGRDRRPAGPLRIREMGEADVEAVSAVRVRGWQAAYRGLMPQAYLDGMSVAADAERRRSWFGRRSPDVVDLVAESAGEVVGWASVGPARDPDVAPGAEELPAPRPTAGELFALYVAPERIGTGVGRALMAAGTDRARQSGYRALYLWVVRGNARAQRFYERAGFVPDGAEETYKVGGSNVPELRYWRPLSPCSPDLTSSPPDPTSDVPCARDAP</sequence>
<dbReference type="PANTHER" id="PTHR13947">
    <property type="entry name" value="GNAT FAMILY N-ACETYLTRANSFERASE"/>
    <property type="match status" value="1"/>
</dbReference>
<evidence type="ECO:0000256" key="2">
    <source>
        <dbReference type="SAM" id="MobiDB-lite"/>
    </source>
</evidence>